<evidence type="ECO:0000256" key="1">
    <source>
        <dbReference type="SAM" id="SignalP"/>
    </source>
</evidence>
<keyword evidence="3" id="KW-1185">Reference proteome</keyword>
<keyword evidence="1" id="KW-0732">Signal</keyword>
<proteinExistence type="predicted"/>
<dbReference type="RefSeq" id="WP_189569286.1">
    <property type="nucleotide sequence ID" value="NZ_BMXF01000010.1"/>
</dbReference>
<dbReference type="AlphaFoldDB" id="A0A8J3D8D8"/>
<sequence length="304" mass="32797">MKNKPAFAPPLLTWAFALSLLLLHSCHHPDVPPQAIDPSTQPTQLTGALKTGGKLKSGGLLAGVKDGSLLVEKSQPSASVTSDNSLFIPFVYGIDPAYKLRGFYLQVRGSDNYWDIPYRAANARTDGTNANPERNGFVLDIGIPAHILTGKFELIYQIYDDKGRVSQPITMSVEIVSAVDYCNAGGTSLGSVSGQDGITVRSYELGDKPGWVTIGYDTYTVKDRIDIRYAGEWIASTGKLLAPNQVPPIGRCGTVTAADGFVGKRDSFRVFYDPKKGKRLDIYVSGCLDGGTQWVFALDGCPVL</sequence>
<dbReference type="Proteomes" id="UP000598271">
    <property type="component" value="Unassembled WGS sequence"/>
</dbReference>
<evidence type="ECO:0000313" key="2">
    <source>
        <dbReference type="EMBL" id="GHB88983.1"/>
    </source>
</evidence>
<accession>A0A8J3D8D8</accession>
<protein>
    <submittedName>
        <fullName evidence="2">Uncharacterized protein</fullName>
    </submittedName>
</protein>
<comment type="caution">
    <text evidence="2">The sequence shown here is derived from an EMBL/GenBank/DDBJ whole genome shotgun (WGS) entry which is preliminary data.</text>
</comment>
<organism evidence="2 3">
    <name type="scientific">Persicitalea jodogahamensis</name>
    <dbReference type="NCBI Taxonomy" id="402147"/>
    <lineage>
        <taxon>Bacteria</taxon>
        <taxon>Pseudomonadati</taxon>
        <taxon>Bacteroidota</taxon>
        <taxon>Cytophagia</taxon>
        <taxon>Cytophagales</taxon>
        <taxon>Spirosomataceae</taxon>
        <taxon>Persicitalea</taxon>
    </lineage>
</organism>
<reference evidence="2 3" key="1">
    <citation type="journal article" date="2014" name="Int. J. Syst. Evol. Microbiol.">
        <title>Complete genome sequence of Corynebacterium casei LMG S-19264T (=DSM 44701T), isolated from a smear-ripened cheese.</title>
        <authorList>
            <consortium name="US DOE Joint Genome Institute (JGI-PGF)"/>
            <person name="Walter F."/>
            <person name="Albersmeier A."/>
            <person name="Kalinowski J."/>
            <person name="Ruckert C."/>
        </authorList>
    </citation>
    <scope>NUCLEOTIDE SEQUENCE [LARGE SCALE GENOMIC DNA]</scope>
    <source>
        <strain evidence="2 3">KCTC 12866</strain>
    </source>
</reference>
<dbReference type="EMBL" id="BMXF01000010">
    <property type="protein sequence ID" value="GHB88983.1"/>
    <property type="molecule type" value="Genomic_DNA"/>
</dbReference>
<feature type="chain" id="PRO_5035287031" evidence="1">
    <location>
        <begin position="30"/>
        <end position="304"/>
    </location>
</feature>
<feature type="signal peptide" evidence="1">
    <location>
        <begin position="1"/>
        <end position="29"/>
    </location>
</feature>
<name>A0A8J3D8D8_9BACT</name>
<gene>
    <name evidence="2" type="ORF">GCM10007390_51400</name>
</gene>
<evidence type="ECO:0000313" key="3">
    <source>
        <dbReference type="Proteomes" id="UP000598271"/>
    </source>
</evidence>